<evidence type="ECO:0000256" key="1">
    <source>
        <dbReference type="SAM" id="Phobius"/>
    </source>
</evidence>
<name>A0A7Y7XCX8_9PSED</name>
<dbReference type="EMBL" id="JACAQB010000006">
    <property type="protein sequence ID" value="NWB96447.1"/>
    <property type="molecule type" value="Genomic_DNA"/>
</dbReference>
<organism evidence="2 3">
    <name type="scientific">Pseudomonas gingeri</name>
    <dbReference type="NCBI Taxonomy" id="117681"/>
    <lineage>
        <taxon>Bacteria</taxon>
        <taxon>Pseudomonadati</taxon>
        <taxon>Pseudomonadota</taxon>
        <taxon>Gammaproteobacteria</taxon>
        <taxon>Pseudomonadales</taxon>
        <taxon>Pseudomonadaceae</taxon>
        <taxon>Pseudomonas</taxon>
    </lineage>
</organism>
<feature type="transmembrane region" description="Helical" evidence="1">
    <location>
        <begin position="130"/>
        <end position="153"/>
    </location>
</feature>
<comment type="caution">
    <text evidence="2">The sequence shown here is derived from an EMBL/GenBank/DDBJ whole genome shotgun (WGS) entry which is preliminary data.</text>
</comment>
<accession>A0A7Y7XCX8</accession>
<keyword evidence="1" id="KW-0812">Transmembrane</keyword>
<sequence>MFGISSLGWVHTLGSLPAIPVAAYMFARYGRIVPRSSPGLIYLASMIIGAVTVFLVAHQPVSYVIGVVTLVLLLAGYAVGYVRPLGRAIVYIETVLLSLTAFLLMVPTVTETLRRVPDGHPMVTDLNSPLLKGAQAFLLITLIIGVTAQIFYLRKRRAQVSRGAASAVEIQH</sequence>
<reference evidence="2 3" key="1">
    <citation type="submission" date="2020-04" db="EMBL/GenBank/DDBJ databases">
        <title>Molecular characterization of pseudomonads from Agaricus bisporus reveal novel blotch 2 pathogens in Western Europe.</title>
        <authorList>
            <person name="Taparia T."/>
            <person name="Krijger M."/>
            <person name="Haynes E."/>
            <person name="Elpinstone J.G."/>
            <person name="Noble R."/>
            <person name="Van Der Wolf J."/>
        </authorList>
    </citation>
    <scope>NUCLEOTIDE SEQUENCE [LARGE SCALE GENOMIC DNA]</scope>
    <source>
        <strain evidence="2 3">H7001</strain>
    </source>
</reference>
<keyword evidence="1" id="KW-0472">Membrane</keyword>
<evidence type="ECO:0000313" key="3">
    <source>
        <dbReference type="Proteomes" id="UP000539985"/>
    </source>
</evidence>
<dbReference type="Proteomes" id="UP000539985">
    <property type="component" value="Unassembled WGS sequence"/>
</dbReference>
<protein>
    <submittedName>
        <fullName evidence="2">Uncharacterized protein</fullName>
    </submittedName>
</protein>
<feature type="transmembrane region" description="Helical" evidence="1">
    <location>
        <begin position="89"/>
        <end position="110"/>
    </location>
</feature>
<feature type="transmembrane region" description="Helical" evidence="1">
    <location>
        <begin position="63"/>
        <end position="82"/>
    </location>
</feature>
<proteinExistence type="predicted"/>
<evidence type="ECO:0000313" key="2">
    <source>
        <dbReference type="EMBL" id="NWB96447.1"/>
    </source>
</evidence>
<gene>
    <name evidence="2" type="ORF">HX882_11140</name>
</gene>
<keyword evidence="1" id="KW-1133">Transmembrane helix</keyword>
<feature type="transmembrane region" description="Helical" evidence="1">
    <location>
        <begin position="39"/>
        <end position="57"/>
    </location>
</feature>
<dbReference type="AlphaFoldDB" id="A0A7Y7XCX8"/>
<feature type="transmembrane region" description="Helical" evidence="1">
    <location>
        <begin position="6"/>
        <end position="27"/>
    </location>
</feature>